<comment type="caution">
    <text evidence="1">The sequence shown here is derived from an EMBL/GenBank/DDBJ whole genome shotgun (WGS) entry which is preliminary data.</text>
</comment>
<reference evidence="1" key="1">
    <citation type="journal article" date="2015" name="Nature">
        <title>Complex archaea that bridge the gap between prokaryotes and eukaryotes.</title>
        <authorList>
            <person name="Spang A."/>
            <person name="Saw J.H."/>
            <person name="Jorgensen S.L."/>
            <person name="Zaremba-Niedzwiedzka K."/>
            <person name="Martijn J."/>
            <person name="Lind A.E."/>
            <person name="van Eijk R."/>
            <person name="Schleper C."/>
            <person name="Guy L."/>
            <person name="Ettema T.J."/>
        </authorList>
    </citation>
    <scope>NUCLEOTIDE SEQUENCE</scope>
</reference>
<name>A0A0F9M4R4_9ZZZZ</name>
<sequence length="124" mass="14838">MGFFKRNRNVKLKVESKKEIYRKGDKLKAKKTIGIYSIAKDVVYTVSEWYGFEVHFEEISSIIYGWYFERATKDDINRSVEIMRKFIEDKKIEKTVNPFVAYSKYLDEEEIKEHNISLHEGLEL</sequence>
<dbReference type="AlphaFoldDB" id="A0A0F9M4R4"/>
<proteinExistence type="predicted"/>
<gene>
    <name evidence="1" type="ORF">LCGC14_1118020</name>
</gene>
<protein>
    <submittedName>
        <fullName evidence="1">Uncharacterized protein</fullName>
    </submittedName>
</protein>
<dbReference type="EMBL" id="LAZR01005153">
    <property type="protein sequence ID" value="KKN02400.1"/>
    <property type="molecule type" value="Genomic_DNA"/>
</dbReference>
<accession>A0A0F9M4R4</accession>
<evidence type="ECO:0000313" key="1">
    <source>
        <dbReference type="EMBL" id="KKN02400.1"/>
    </source>
</evidence>
<organism evidence="1">
    <name type="scientific">marine sediment metagenome</name>
    <dbReference type="NCBI Taxonomy" id="412755"/>
    <lineage>
        <taxon>unclassified sequences</taxon>
        <taxon>metagenomes</taxon>
        <taxon>ecological metagenomes</taxon>
    </lineage>
</organism>